<dbReference type="AlphaFoldDB" id="D2VDD4"/>
<evidence type="ECO:0000256" key="2">
    <source>
        <dbReference type="SAM" id="Coils"/>
    </source>
</evidence>
<keyword evidence="1" id="KW-0863">Zinc-finger</keyword>
<dbReference type="PANTHER" id="PTHR14136">
    <property type="entry name" value="BTB_POZ DOMAIN-CONTAINING PROTEIN KCTD9"/>
    <property type="match status" value="1"/>
</dbReference>
<dbReference type="VEuPathDB" id="AmoebaDB:NAEGRDRAFT_48585"/>
<evidence type="ECO:0000256" key="1">
    <source>
        <dbReference type="PROSITE-ProRule" id="PRU00175"/>
    </source>
</evidence>
<dbReference type="Gene3D" id="3.30.710.10">
    <property type="entry name" value="Potassium Channel Kv1.1, Chain A"/>
    <property type="match status" value="1"/>
</dbReference>
<dbReference type="InterPro" id="IPR051082">
    <property type="entry name" value="Pentapeptide-BTB/POZ_domain"/>
</dbReference>
<dbReference type="PROSITE" id="PS51886">
    <property type="entry name" value="TLDC"/>
    <property type="match status" value="1"/>
</dbReference>
<organism evidence="6">
    <name type="scientific">Naegleria gruberi</name>
    <name type="common">Amoeba</name>
    <dbReference type="NCBI Taxonomy" id="5762"/>
    <lineage>
        <taxon>Eukaryota</taxon>
        <taxon>Discoba</taxon>
        <taxon>Heterolobosea</taxon>
        <taxon>Tetramitia</taxon>
        <taxon>Eutetramitia</taxon>
        <taxon>Vahlkampfiidae</taxon>
        <taxon>Naegleria</taxon>
    </lineage>
</organism>
<dbReference type="PROSITE" id="PS50089">
    <property type="entry name" value="ZF_RING_2"/>
    <property type="match status" value="1"/>
</dbReference>
<feature type="domain" description="TLDc" evidence="4">
    <location>
        <begin position="531"/>
        <end position="708"/>
    </location>
</feature>
<evidence type="ECO:0000259" key="3">
    <source>
        <dbReference type="PROSITE" id="PS50089"/>
    </source>
</evidence>
<evidence type="ECO:0000313" key="5">
    <source>
        <dbReference type="EMBL" id="EFC45125.1"/>
    </source>
</evidence>
<keyword evidence="6" id="KW-1185">Reference proteome</keyword>
<dbReference type="InterPro" id="IPR013083">
    <property type="entry name" value="Znf_RING/FYVE/PHD"/>
</dbReference>
<gene>
    <name evidence="5" type="ORF">NAEGRDRAFT_48585</name>
</gene>
<evidence type="ECO:0000313" key="6">
    <source>
        <dbReference type="Proteomes" id="UP000006671"/>
    </source>
</evidence>
<feature type="coiled-coil region" evidence="2">
    <location>
        <begin position="124"/>
        <end position="203"/>
    </location>
</feature>
<keyword evidence="1" id="KW-0479">Metal-binding</keyword>
<sequence>MTGKEQNTHQILPKASSNALQTVQSEQYDYLEDQNVDELICSICLFPFVDPISHSTCGNTFCSTCVEKVVNCPMCGEDEFKKNCSPSAKVVINMLDKLKVRCGMCKTIVPRGELKDHQDKYCPLHGAYQQVEELKKKLEAEHLEKLEIAQKELEEKMKSLQVDHEQYLQKAQENLTRREEELLQQAKKKEELLENQMKELKNQVVAREKFESTNKPIHLNVGGTILTVSLGAFIHNEREPDNLFKKMFTGEYPLYQTPSKKFNDPIYFIDCDPVIFKLILDWLKFGIIGNELSDDMKQSLLCSCNSFGIENITKHLKEKHKQVAKMSQFDFMNVVNLARSQKSKLNLSGLDLRKLVLNSTDLKNAEILGSDFSGMNLKNTDFKGGILIGCNFSNCTLTSVRIQDCNLEGCDFSNTIFKNTDILKNNLSGANFENAQFEKCKIQWHFKKGRDNNLKYCKFVDCNFDGSIFEEIDFFESILSSSNIFNTGTIKNADLRQWKDLSKFKEMKFDSCVFNFTEETTKDIIVPFECDIIDFETSLALYSHTESKAIPQLLYKGTRDGFNGYSFHPKCDNRGPTLTIIKSEHDQIFGGFTSKPWTSNRSPQTYVSDESAFIFKIEKDSTNQNYQFRKFNIKQDKKQYAINVFEGFLPKFGEDIYICNDCDSQNQSYSGLGYAYESPNNFSSNETQSYLAGSSPFKVKEIEVFLIKNY</sequence>
<dbReference type="GO" id="GO:0008270">
    <property type="term" value="F:zinc ion binding"/>
    <property type="evidence" value="ECO:0007669"/>
    <property type="project" value="UniProtKB-KW"/>
</dbReference>
<dbReference type="SUPFAM" id="SSF141571">
    <property type="entry name" value="Pentapeptide repeat-like"/>
    <property type="match status" value="1"/>
</dbReference>
<name>D2VDD4_NAEGR</name>
<dbReference type="InterPro" id="IPR001841">
    <property type="entry name" value="Znf_RING"/>
</dbReference>
<dbReference type="PANTHER" id="PTHR14136:SF17">
    <property type="entry name" value="BTB_POZ DOMAIN-CONTAINING PROTEIN KCTD9"/>
    <property type="match status" value="1"/>
</dbReference>
<proteinExistence type="predicted"/>
<dbReference type="SMART" id="SM00584">
    <property type="entry name" value="TLDc"/>
    <property type="match status" value="1"/>
</dbReference>
<dbReference type="STRING" id="5762.D2VDD4"/>
<keyword evidence="2" id="KW-0175">Coiled coil</keyword>
<keyword evidence="1" id="KW-0862">Zinc</keyword>
<dbReference type="InterPro" id="IPR001646">
    <property type="entry name" value="5peptide_repeat"/>
</dbReference>
<protein>
    <submittedName>
        <fullName evidence="5">Predicted protein</fullName>
    </submittedName>
</protein>
<dbReference type="Gene3D" id="2.160.20.80">
    <property type="entry name" value="E3 ubiquitin-protein ligase SopA"/>
    <property type="match status" value="1"/>
</dbReference>
<evidence type="ECO:0000259" key="4">
    <source>
        <dbReference type="PROSITE" id="PS51886"/>
    </source>
</evidence>
<dbReference type="Proteomes" id="UP000006671">
    <property type="component" value="Unassembled WGS sequence"/>
</dbReference>
<dbReference type="GeneID" id="8857072"/>
<dbReference type="InParanoid" id="D2VDD4"/>
<dbReference type="eggNOG" id="KOG1665">
    <property type="taxonomic scope" value="Eukaryota"/>
</dbReference>
<dbReference type="EMBL" id="GG738864">
    <property type="protein sequence ID" value="EFC45125.1"/>
    <property type="molecule type" value="Genomic_DNA"/>
</dbReference>
<dbReference type="OrthoDB" id="1630758at2759"/>
<dbReference type="SUPFAM" id="SSF57850">
    <property type="entry name" value="RING/U-box"/>
    <property type="match status" value="1"/>
</dbReference>
<dbReference type="Gene3D" id="3.30.40.10">
    <property type="entry name" value="Zinc/RING finger domain, C3HC4 (zinc finger)"/>
    <property type="match status" value="1"/>
</dbReference>
<dbReference type="Pfam" id="PF07534">
    <property type="entry name" value="TLD"/>
    <property type="match status" value="1"/>
</dbReference>
<dbReference type="InterPro" id="IPR011333">
    <property type="entry name" value="SKP1/BTB/POZ_sf"/>
</dbReference>
<dbReference type="InterPro" id="IPR006571">
    <property type="entry name" value="TLDc_dom"/>
</dbReference>
<accession>D2VDD4</accession>
<feature type="domain" description="RING-type" evidence="3">
    <location>
        <begin position="41"/>
        <end position="75"/>
    </location>
</feature>
<reference evidence="5 6" key="1">
    <citation type="journal article" date="2010" name="Cell">
        <title>The genome of Naegleria gruberi illuminates early eukaryotic versatility.</title>
        <authorList>
            <person name="Fritz-Laylin L.K."/>
            <person name="Prochnik S.E."/>
            <person name="Ginger M.L."/>
            <person name="Dacks J.B."/>
            <person name="Carpenter M.L."/>
            <person name="Field M.C."/>
            <person name="Kuo A."/>
            <person name="Paredez A."/>
            <person name="Chapman J."/>
            <person name="Pham J."/>
            <person name="Shu S."/>
            <person name="Neupane R."/>
            <person name="Cipriano M."/>
            <person name="Mancuso J."/>
            <person name="Tu H."/>
            <person name="Salamov A."/>
            <person name="Lindquist E."/>
            <person name="Shapiro H."/>
            <person name="Lucas S."/>
            <person name="Grigoriev I.V."/>
            <person name="Cande W.Z."/>
            <person name="Fulton C."/>
            <person name="Rokhsar D.S."/>
            <person name="Dawson S.C."/>
        </authorList>
    </citation>
    <scope>NUCLEOTIDE SEQUENCE [LARGE SCALE GENOMIC DNA]</scope>
    <source>
        <strain evidence="5 6">NEG-M</strain>
    </source>
</reference>
<dbReference type="KEGG" id="ngr:NAEGRDRAFT_48585"/>
<dbReference type="Pfam" id="PF00805">
    <property type="entry name" value="Pentapeptide"/>
    <property type="match status" value="1"/>
</dbReference>
<dbReference type="RefSeq" id="XP_002677869.1">
    <property type="nucleotide sequence ID" value="XM_002677823.1"/>
</dbReference>
<dbReference type="SUPFAM" id="SSF54695">
    <property type="entry name" value="POZ domain"/>
    <property type="match status" value="1"/>
</dbReference>